<keyword evidence="6" id="KW-0560">Oxidoreductase</keyword>
<dbReference type="CDD" id="cd00209">
    <property type="entry name" value="DHFR"/>
    <property type="match status" value="1"/>
</dbReference>
<comment type="pathway">
    <text evidence="1">Cofactor biosynthesis; tetrahydrofolate biosynthesis; 5,6,7,8-tetrahydrofolate from 7,8-dihydrofolate: step 1/1.</text>
</comment>
<dbReference type="InterPro" id="IPR012259">
    <property type="entry name" value="DHFR"/>
</dbReference>
<dbReference type="SUPFAM" id="SSF53597">
    <property type="entry name" value="Dihydrofolate reductase-like"/>
    <property type="match status" value="1"/>
</dbReference>
<evidence type="ECO:0000256" key="2">
    <source>
        <dbReference type="ARBA" id="ARBA00009539"/>
    </source>
</evidence>
<dbReference type="GO" id="GO:0050661">
    <property type="term" value="F:NADP binding"/>
    <property type="evidence" value="ECO:0007669"/>
    <property type="project" value="InterPro"/>
</dbReference>
<dbReference type="GO" id="GO:0046452">
    <property type="term" value="P:dihydrofolate metabolic process"/>
    <property type="evidence" value="ECO:0007669"/>
    <property type="project" value="TreeGrafter"/>
</dbReference>
<dbReference type="GO" id="GO:0046654">
    <property type="term" value="P:tetrahydrofolate biosynthetic process"/>
    <property type="evidence" value="ECO:0007669"/>
    <property type="project" value="InterPro"/>
</dbReference>
<dbReference type="GO" id="GO:0004146">
    <property type="term" value="F:dihydrofolate reductase activity"/>
    <property type="evidence" value="ECO:0007669"/>
    <property type="project" value="UniProtKB-EC"/>
</dbReference>
<dbReference type="PANTHER" id="PTHR48069:SF3">
    <property type="entry name" value="DIHYDROFOLATE REDUCTASE"/>
    <property type="match status" value="1"/>
</dbReference>
<dbReference type="EC" id="1.5.1.3" evidence="3"/>
<sequence length="163" mass="18314">MNIIANVSKNWAIGKNGSLLFHISADMKFFKEHTSGNIVVMGRKTLDSLPGGRPLPNRTNIVITRNEEFSRSNVMVCHSMDELRSLLSGYESGSIYVLGGESLYRDLLPLCDTAYITKVDKDVPDADAFMPDLDNDPGWAIDKVSERFESNGLEYIFVTYKRK</sequence>
<evidence type="ECO:0000256" key="1">
    <source>
        <dbReference type="ARBA" id="ARBA00004903"/>
    </source>
</evidence>
<dbReference type="PANTHER" id="PTHR48069">
    <property type="entry name" value="DIHYDROFOLATE REDUCTASE"/>
    <property type="match status" value="1"/>
</dbReference>
<evidence type="ECO:0000259" key="7">
    <source>
        <dbReference type="PROSITE" id="PS51330"/>
    </source>
</evidence>
<proteinExistence type="inferred from homology"/>
<reference evidence="8" key="2">
    <citation type="journal article" date="2021" name="PeerJ">
        <title>Extensive microbial diversity within the chicken gut microbiome revealed by metagenomics and culture.</title>
        <authorList>
            <person name="Gilroy R."/>
            <person name="Ravi A."/>
            <person name="Getino M."/>
            <person name="Pursley I."/>
            <person name="Horton D.L."/>
            <person name="Alikhan N.F."/>
            <person name="Baker D."/>
            <person name="Gharbi K."/>
            <person name="Hall N."/>
            <person name="Watson M."/>
            <person name="Adriaenssens E.M."/>
            <person name="Foster-Nyarko E."/>
            <person name="Jarju S."/>
            <person name="Secka A."/>
            <person name="Antonio M."/>
            <person name="Oren A."/>
            <person name="Chaudhuri R.R."/>
            <person name="La Ragione R."/>
            <person name="Hildebrand F."/>
            <person name="Pallen M.J."/>
        </authorList>
    </citation>
    <scope>NUCLEOTIDE SEQUENCE</scope>
    <source>
        <strain evidence="8">USAMLcec3-3695</strain>
    </source>
</reference>
<feature type="domain" description="DHFR" evidence="7">
    <location>
        <begin position="1"/>
        <end position="162"/>
    </location>
</feature>
<protein>
    <recommendedName>
        <fullName evidence="3">dihydrofolate reductase</fullName>
        <ecNumber evidence="3">1.5.1.3</ecNumber>
    </recommendedName>
</protein>
<dbReference type="InterPro" id="IPR001796">
    <property type="entry name" value="DHFR_dom"/>
</dbReference>
<evidence type="ECO:0000256" key="3">
    <source>
        <dbReference type="ARBA" id="ARBA00012856"/>
    </source>
</evidence>
<dbReference type="GO" id="GO:0046655">
    <property type="term" value="P:folic acid metabolic process"/>
    <property type="evidence" value="ECO:0007669"/>
    <property type="project" value="TreeGrafter"/>
</dbReference>
<dbReference type="PROSITE" id="PS51330">
    <property type="entry name" value="DHFR_2"/>
    <property type="match status" value="1"/>
</dbReference>
<dbReference type="GO" id="GO:0006730">
    <property type="term" value="P:one-carbon metabolic process"/>
    <property type="evidence" value="ECO:0007669"/>
    <property type="project" value="UniProtKB-KW"/>
</dbReference>
<name>A0A9D1MBI2_9FIRM</name>
<dbReference type="InterPro" id="IPR024072">
    <property type="entry name" value="DHFR-like_dom_sf"/>
</dbReference>
<keyword evidence="4" id="KW-0554">One-carbon metabolism</keyword>
<dbReference type="Gene3D" id="3.40.430.10">
    <property type="entry name" value="Dihydrofolate Reductase, subunit A"/>
    <property type="match status" value="1"/>
</dbReference>
<evidence type="ECO:0000313" key="8">
    <source>
        <dbReference type="EMBL" id="HIU57191.1"/>
    </source>
</evidence>
<dbReference type="Pfam" id="PF00186">
    <property type="entry name" value="DHFR_1"/>
    <property type="match status" value="1"/>
</dbReference>
<evidence type="ECO:0000256" key="4">
    <source>
        <dbReference type="ARBA" id="ARBA00022563"/>
    </source>
</evidence>
<comment type="similarity">
    <text evidence="2">Belongs to the dihydrofolate reductase family.</text>
</comment>
<evidence type="ECO:0000256" key="6">
    <source>
        <dbReference type="ARBA" id="ARBA00023002"/>
    </source>
</evidence>
<accession>A0A9D1MBI2</accession>
<evidence type="ECO:0000256" key="5">
    <source>
        <dbReference type="ARBA" id="ARBA00022857"/>
    </source>
</evidence>
<dbReference type="EMBL" id="DVNB01000053">
    <property type="protein sequence ID" value="HIU57191.1"/>
    <property type="molecule type" value="Genomic_DNA"/>
</dbReference>
<reference evidence="8" key="1">
    <citation type="submission" date="2020-10" db="EMBL/GenBank/DDBJ databases">
        <authorList>
            <person name="Gilroy R."/>
        </authorList>
    </citation>
    <scope>NUCLEOTIDE SEQUENCE</scope>
    <source>
        <strain evidence="8">USAMLcec3-3695</strain>
    </source>
</reference>
<dbReference type="Proteomes" id="UP000824109">
    <property type="component" value="Unassembled WGS sequence"/>
</dbReference>
<dbReference type="PRINTS" id="PR00070">
    <property type="entry name" value="DHFR"/>
</dbReference>
<gene>
    <name evidence="8" type="ORF">IAA61_05185</name>
</gene>
<keyword evidence="5" id="KW-0521">NADP</keyword>
<dbReference type="AlphaFoldDB" id="A0A9D1MBI2"/>
<evidence type="ECO:0000313" key="9">
    <source>
        <dbReference type="Proteomes" id="UP000824109"/>
    </source>
</evidence>
<organism evidence="8 9">
    <name type="scientific">Candidatus Ornithomonoglobus merdipullorum</name>
    <dbReference type="NCBI Taxonomy" id="2840895"/>
    <lineage>
        <taxon>Bacteria</taxon>
        <taxon>Bacillati</taxon>
        <taxon>Bacillota</taxon>
        <taxon>Clostridia</taxon>
        <taxon>Candidatus Ornithomonoglobus</taxon>
    </lineage>
</organism>
<comment type="caution">
    <text evidence="8">The sequence shown here is derived from an EMBL/GenBank/DDBJ whole genome shotgun (WGS) entry which is preliminary data.</text>
</comment>